<evidence type="ECO:0000313" key="7">
    <source>
        <dbReference type="Proteomes" id="UP000798808"/>
    </source>
</evidence>
<dbReference type="InterPro" id="IPR014718">
    <property type="entry name" value="GH-type_carb-bd"/>
</dbReference>
<dbReference type="SUPFAM" id="SSF48208">
    <property type="entry name" value="Six-hairpin glycosidases"/>
    <property type="match status" value="1"/>
</dbReference>
<dbReference type="Gene3D" id="1.20.1610.10">
    <property type="entry name" value="alpha-1,2-mannosidases domains"/>
    <property type="match status" value="1"/>
</dbReference>
<proteinExistence type="predicted"/>
<gene>
    <name evidence="6" type="ORF">E1163_24160</name>
</gene>
<dbReference type="Proteomes" id="UP000798808">
    <property type="component" value="Unassembled WGS sequence"/>
</dbReference>
<dbReference type="InterPro" id="IPR050883">
    <property type="entry name" value="PNGase"/>
</dbReference>
<dbReference type="RefSeq" id="WP_155175228.1">
    <property type="nucleotide sequence ID" value="NZ_BAAAFL010000007.1"/>
</dbReference>
<feature type="domain" description="Glycosyl hydrolase family 92" evidence="4">
    <location>
        <begin position="290"/>
        <end position="751"/>
    </location>
</feature>
<keyword evidence="3" id="KW-0106">Calcium</keyword>
<name>A0ABW9RV14_9BACT</name>
<dbReference type="InterPro" id="IPR008928">
    <property type="entry name" value="6-hairpin_glycosidase_sf"/>
</dbReference>
<sequence length="780" mass="88136">MLNSTLKIFKRKSKLWIWLPLVILVVTACSKPVEQTADETVEEIHYTQYVDPFIGTAAHGHTYPGATVPFGMVQLSPDNGTHGWDWVSGYNYADSVIVGFSHTHLSGTGIGDLADVLFMPVQREIQINKIVATRKDYDYKSAFSHTREIAKPGYYGVYLDDNQVKVELTATERVGFHQYTFDGSGKPQIVIDLGFAINWDKPVDTHLKIENDTTLVGYRKSKGWADNQQLYFSVKFSEPVTSYTIYKDGDPTEGPEATSPRLLAVLEFGDGSKVVRAKVGLSSADITGATKSLSEIDHWDFQRTRKEASDKWEAELSKIKVQSEDKDALETFYTALYHTSLAPVLYSDLKGKYKGADGEVHQVEDYTKYSIFSLWDTFRAAHPLFTITQPERVNDFINSMLSHYDEYGLLPVWELTGNETNTMTGYHAIPVITDAWLKGFSGFDKAKAYEAMKKSAMQDIRGVNFYKEYGYIPANLENESVTKNLEYAYDDWCIAQIAKLMDKQEDYEYFMKRSQSYRHLYDATTKFMRGKLADGTWKEPFDPKYSSHRVDAEYTEGNAWQHSWFVPHDVEGLISLMGGEEPFVKMLDSLFSESSEIHGDNISADISGLIGQYAHGNEPSHHIAYLYNFAGQPWKTQKTVQRITGELYSNDPAGLCGNEDCGQMSAWYVFSALGFYPVNPANSMYVIGTPMFENVAINLPDDKQFEIIAEGLGGKNTYVQTVELNGQPLERSYIKHGELMGGGTLKFVMGPEINRKWAVESKNYPYSGLEKDLKNDTENH</sequence>
<keyword evidence="6" id="KW-0378">Hydrolase</keyword>
<dbReference type="Pfam" id="PF07971">
    <property type="entry name" value="Glyco_hydro_92"/>
    <property type="match status" value="1"/>
</dbReference>
<dbReference type="Pfam" id="PF17678">
    <property type="entry name" value="Glyco_hydro_92N"/>
    <property type="match status" value="1"/>
</dbReference>
<dbReference type="InterPro" id="IPR041371">
    <property type="entry name" value="GH92_N"/>
</dbReference>
<comment type="subunit">
    <text evidence="2">Monomer.</text>
</comment>
<dbReference type="Gene3D" id="1.20.1050.60">
    <property type="entry name" value="alpha-1,2-mannosidase"/>
    <property type="match status" value="1"/>
</dbReference>
<evidence type="ECO:0000313" key="6">
    <source>
        <dbReference type="EMBL" id="MTI28072.1"/>
    </source>
</evidence>
<evidence type="ECO:0000259" key="4">
    <source>
        <dbReference type="Pfam" id="PF07971"/>
    </source>
</evidence>
<dbReference type="PROSITE" id="PS51257">
    <property type="entry name" value="PROKAR_LIPOPROTEIN"/>
    <property type="match status" value="1"/>
</dbReference>
<protein>
    <submittedName>
        <fullName evidence="6">Glycoside hydrolase family 92 protein</fullName>
    </submittedName>
</protein>
<dbReference type="PANTHER" id="PTHR12143:SF39">
    <property type="entry name" value="SECRETED PROTEIN"/>
    <property type="match status" value="1"/>
</dbReference>
<evidence type="ECO:0000256" key="1">
    <source>
        <dbReference type="ARBA" id="ARBA00001913"/>
    </source>
</evidence>
<keyword evidence="7" id="KW-1185">Reference proteome</keyword>
<dbReference type="GO" id="GO:0016787">
    <property type="term" value="F:hydrolase activity"/>
    <property type="evidence" value="ECO:0007669"/>
    <property type="project" value="UniProtKB-KW"/>
</dbReference>
<dbReference type="NCBIfam" id="TIGR01180">
    <property type="entry name" value="aman2_put"/>
    <property type="match status" value="1"/>
</dbReference>
<dbReference type="Gene3D" id="3.30.2080.10">
    <property type="entry name" value="GH92 mannosidase domain"/>
    <property type="match status" value="1"/>
</dbReference>
<dbReference type="Gene3D" id="2.70.98.10">
    <property type="match status" value="1"/>
</dbReference>
<dbReference type="InterPro" id="IPR012939">
    <property type="entry name" value="Glyco_hydro_92"/>
</dbReference>
<comment type="cofactor">
    <cofactor evidence="1">
        <name>Ca(2+)</name>
        <dbReference type="ChEBI" id="CHEBI:29108"/>
    </cofactor>
</comment>
<organism evidence="6 7">
    <name type="scientific">Fulvivirga kasyanovii</name>
    <dbReference type="NCBI Taxonomy" id="396812"/>
    <lineage>
        <taxon>Bacteria</taxon>
        <taxon>Pseudomonadati</taxon>
        <taxon>Bacteroidota</taxon>
        <taxon>Cytophagia</taxon>
        <taxon>Cytophagales</taxon>
        <taxon>Fulvivirgaceae</taxon>
        <taxon>Fulvivirga</taxon>
    </lineage>
</organism>
<accession>A0ABW9RV14</accession>
<dbReference type="EMBL" id="SMLW01000652">
    <property type="protein sequence ID" value="MTI28072.1"/>
    <property type="molecule type" value="Genomic_DNA"/>
</dbReference>
<comment type="caution">
    <text evidence="6">The sequence shown here is derived from an EMBL/GenBank/DDBJ whole genome shotgun (WGS) entry which is preliminary data.</text>
</comment>
<reference evidence="6 7" key="1">
    <citation type="submission" date="2019-02" db="EMBL/GenBank/DDBJ databases">
        <authorList>
            <person name="Goldberg S.R."/>
            <person name="Haltli B.A."/>
            <person name="Correa H."/>
            <person name="Russell K.G."/>
        </authorList>
    </citation>
    <scope>NUCLEOTIDE SEQUENCE [LARGE SCALE GENOMIC DNA]</scope>
    <source>
        <strain evidence="6 7">JCM 16186</strain>
    </source>
</reference>
<evidence type="ECO:0000259" key="5">
    <source>
        <dbReference type="Pfam" id="PF17678"/>
    </source>
</evidence>
<dbReference type="PANTHER" id="PTHR12143">
    <property type="entry name" value="PEPTIDE N-GLYCANASE PNGASE -RELATED"/>
    <property type="match status" value="1"/>
</dbReference>
<evidence type="ECO:0000256" key="3">
    <source>
        <dbReference type="ARBA" id="ARBA00022837"/>
    </source>
</evidence>
<feature type="domain" description="Glycosyl hydrolase family 92 N-terminal" evidence="5">
    <location>
        <begin position="49"/>
        <end position="282"/>
    </location>
</feature>
<evidence type="ECO:0000256" key="2">
    <source>
        <dbReference type="ARBA" id="ARBA00011245"/>
    </source>
</evidence>
<dbReference type="InterPro" id="IPR005887">
    <property type="entry name" value="GH92_a_mannosidase_put"/>
</dbReference>